<dbReference type="Pfam" id="PF01501">
    <property type="entry name" value="Glyco_transf_8"/>
    <property type="match status" value="1"/>
</dbReference>
<keyword evidence="2" id="KW-1185">Reference proteome</keyword>
<dbReference type="PANTHER" id="PTHR11183">
    <property type="entry name" value="GLYCOGENIN SUBFAMILY MEMBER"/>
    <property type="match status" value="1"/>
</dbReference>
<protein>
    <submittedName>
        <fullName evidence="1">Glycosyl transferase family protein</fullName>
    </submittedName>
</protein>
<dbReference type="InterPro" id="IPR050587">
    <property type="entry name" value="GNT1/Glycosyltrans_8"/>
</dbReference>
<dbReference type="Gene3D" id="3.90.550.10">
    <property type="entry name" value="Spore Coat Polysaccharide Biosynthesis Protein SpsA, Chain A"/>
    <property type="match status" value="1"/>
</dbReference>
<dbReference type="CDD" id="cd02537">
    <property type="entry name" value="GT8_Glycogenin"/>
    <property type="match status" value="1"/>
</dbReference>
<name>A0A9P4MCQ2_9PEZI</name>
<gene>
    <name evidence="1" type="ORF">NA57DRAFT_71674</name>
</gene>
<dbReference type="FunFam" id="3.90.550.10:FF:000171">
    <property type="entry name" value="Glycosyl transferase family protein"/>
    <property type="match status" value="1"/>
</dbReference>
<accession>A0A9P4MCQ2</accession>
<proteinExistence type="predicted"/>
<evidence type="ECO:0000313" key="2">
    <source>
        <dbReference type="Proteomes" id="UP000799772"/>
    </source>
</evidence>
<dbReference type="EMBL" id="ML978122">
    <property type="protein sequence ID" value="KAF2102687.1"/>
    <property type="molecule type" value="Genomic_DNA"/>
</dbReference>
<keyword evidence="1" id="KW-0808">Transferase</keyword>
<reference evidence="1" key="1">
    <citation type="journal article" date="2020" name="Stud. Mycol.">
        <title>101 Dothideomycetes genomes: a test case for predicting lifestyles and emergence of pathogens.</title>
        <authorList>
            <person name="Haridas S."/>
            <person name="Albert R."/>
            <person name="Binder M."/>
            <person name="Bloem J."/>
            <person name="Labutti K."/>
            <person name="Salamov A."/>
            <person name="Andreopoulos B."/>
            <person name="Baker S."/>
            <person name="Barry K."/>
            <person name="Bills G."/>
            <person name="Bluhm B."/>
            <person name="Cannon C."/>
            <person name="Castanera R."/>
            <person name="Culley D."/>
            <person name="Daum C."/>
            <person name="Ezra D."/>
            <person name="Gonzalez J."/>
            <person name="Henrissat B."/>
            <person name="Kuo A."/>
            <person name="Liang C."/>
            <person name="Lipzen A."/>
            <person name="Lutzoni F."/>
            <person name="Magnuson J."/>
            <person name="Mondo S."/>
            <person name="Nolan M."/>
            <person name="Ohm R."/>
            <person name="Pangilinan J."/>
            <person name="Park H.-J."/>
            <person name="Ramirez L."/>
            <person name="Alfaro M."/>
            <person name="Sun H."/>
            <person name="Tritt A."/>
            <person name="Yoshinaga Y."/>
            <person name="Zwiers L.-H."/>
            <person name="Turgeon B."/>
            <person name="Goodwin S."/>
            <person name="Spatafora J."/>
            <person name="Crous P."/>
            <person name="Grigoriev I."/>
        </authorList>
    </citation>
    <scope>NUCLEOTIDE SEQUENCE</scope>
    <source>
        <strain evidence="1">CBS 133067</strain>
    </source>
</reference>
<organism evidence="1 2">
    <name type="scientific">Rhizodiscina lignyota</name>
    <dbReference type="NCBI Taxonomy" id="1504668"/>
    <lineage>
        <taxon>Eukaryota</taxon>
        <taxon>Fungi</taxon>
        <taxon>Dikarya</taxon>
        <taxon>Ascomycota</taxon>
        <taxon>Pezizomycotina</taxon>
        <taxon>Dothideomycetes</taxon>
        <taxon>Pleosporomycetidae</taxon>
        <taxon>Aulographales</taxon>
        <taxon>Rhizodiscinaceae</taxon>
        <taxon>Rhizodiscina</taxon>
    </lineage>
</organism>
<dbReference type="OrthoDB" id="2014201at2759"/>
<comment type="caution">
    <text evidence="1">The sequence shown here is derived from an EMBL/GenBank/DDBJ whole genome shotgun (WGS) entry which is preliminary data.</text>
</comment>
<dbReference type="GO" id="GO:0016757">
    <property type="term" value="F:glycosyltransferase activity"/>
    <property type="evidence" value="ECO:0007669"/>
    <property type="project" value="InterPro"/>
</dbReference>
<dbReference type="SUPFAM" id="SSF53448">
    <property type="entry name" value="Nucleotide-diphospho-sugar transferases"/>
    <property type="match status" value="1"/>
</dbReference>
<sequence length="330" mass="36989">MSGKNGAQSAVDGANPDQKRVVDSSKVWTTLITNLAYLPGLLALDYSLKRAGSRYPLIALYTDTFPEEGHAALDARQIPKKHIAYLLPSVHKDFSNDPRFYDCWSKLTPFSLVEYDRVVQLDSDMLVLKNMDELMDIELDGSELAGKGQRVFAASHACVCNPLKKPHYPKDWIPENCAFTSQHPDPDRAQTEGAPSTAGLGMPNGGLQVVNPSAEVYSLILSQLANDTVTTAYEFADQSLLGDVFNGRWVALPYIYNALRPNRWREVHGPIWRDENIKNCHYLLGPKPWEQKPGGDLLLAGRKDETAKWWWEIDEERLAKEKEAGIEDGF</sequence>
<evidence type="ECO:0000313" key="1">
    <source>
        <dbReference type="EMBL" id="KAF2102687.1"/>
    </source>
</evidence>
<dbReference type="InterPro" id="IPR029044">
    <property type="entry name" value="Nucleotide-diphossugar_trans"/>
</dbReference>
<dbReference type="InterPro" id="IPR002495">
    <property type="entry name" value="Glyco_trans_8"/>
</dbReference>
<dbReference type="Proteomes" id="UP000799772">
    <property type="component" value="Unassembled WGS sequence"/>
</dbReference>
<dbReference type="AlphaFoldDB" id="A0A9P4MCQ2"/>